<evidence type="ECO:0000256" key="1">
    <source>
        <dbReference type="ARBA" id="ARBA00006763"/>
    </source>
</evidence>
<dbReference type="InterPro" id="IPR031100">
    <property type="entry name" value="LOG_fam"/>
</dbReference>
<name>A0A559IGH1_9BACL</name>
<dbReference type="AlphaFoldDB" id="A0A559IGH1"/>
<dbReference type="Pfam" id="PF03641">
    <property type="entry name" value="Lysine_decarbox"/>
    <property type="match status" value="1"/>
</dbReference>
<dbReference type="GO" id="GO:0005829">
    <property type="term" value="C:cytosol"/>
    <property type="evidence" value="ECO:0007669"/>
    <property type="project" value="TreeGrafter"/>
</dbReference>
<protein>
    <recommendedName>
        <fullName evidence="2">Cytokinin riboside 5'-monophosphate phosphoribohydrolase</fullName>
        <ecNumber evidence="2">3.2.2.n1</ecNumber>
    </recommendedName>
</protein>
<dbReference type="RefSeq" id="WP_144994337.1">
    <property type="nucleotide sequence ID" value="NZ_VNJK01000005.1"/>
</dbReference>
<dbReference type="InterPro" id="IPR005269">
    <property type="entry name" value="LOG"/>
</dbReference>
<comment type="similarity">
    <text evidence="1 2">Belongs to the LOG family.</text>
</comment>
<dbReference type="SUPFAM" id="SSF102405">
    <property type="entry name" value="MCP/YpsA-like"/>
    <property type="match status" value="1"/>
</dbReference>
<dbReference type="OrthoDB" id="9801098at2"/>
<dbReference type="EMBL" id="VNJK01000005">
    <property type="protein sequence ID" value="TVX86765.1"/>
    <property type="molecule type" value="Genomic_DNA"/>
</dbReference>
<dbReference type="PANTHER" id="PTHR31223">
    <property type="entry name" value="LOG FAMILY PROTEIN YJL055W"/>
    <property type="match status" value="1"/>
</dbReference>
<proteinExistence type="inferred from homology"/>
<dbReference type="GO" id="GO:0016799">
    <property type="term" value="F:hydrolase activity, hydrolyzing N-glycosyl compounds"/>
    <property type="evidence" value="ECO:0007669"/>
    <property type="project" value="TreeGrafter"/>
</dbReference>
<sequence>MKRICVFAGSNTGNHPNYAAQARRLGNEMAVRGIGLVYGGSKIGLMGELADAVLQQGGEVIGVMPQGLFTGEMAHRGLTDFIVVKDMHERKAKMGSLADGYIALPGGFGTFEEWFEVLSWAQLGIHQKPVALLNIEHYYTPIMQLMEQSIEAGFALPGHHHLVVCEDDVVQLLEKMAAYQRPQLGNKWSELEAKV</sequence>
<gene>
    <name evidence="3" type="ORF">FPZ44_22850</name>
</gene>
<keyword evidence="4" id="KW-1185">Reference proteome</keyword>
<keyword evidence="2" id="KW-0378">Hydrolase</keyword>
<evidence type="ECO:0000256" key="2">
    <source>
        <dbReference type="RuleBase" id="RU363015"/>
    </source>
</evidence>
<keyword evidence="2" id="KW-0203">Cytokinin biosynthesis</keyword>
<comment type="caution">
    <text evidence="3">The sequence shown here is derived from an EMBL/GenBank/DDBJ whole genome shotgun (WGS) entry which is preliminary data.</text>
</comment>
<dbReference type="EC" id="3.2.2.n1" evidence="2"/>
<reference evidence="3 4" key="1">
    <citation type="submission" date="2019-07" db="EMBL/GenBank/DDBJ databases">
        <authorList>
            <person name="Kim J."/>
        </authorList>
    </citation>
    <scope>NUCLEOTIDE SEQUENCE [LARGE SCALE GENOMIC DNA]</scope>
    <source>
        <strain evidence="3 4">N4</strain>
    </source>
</reference>
<dbReference type="Proteomes" id="UP000318102">
    <property type="component" value="Unassembled WGS sequence"/>
</dbReference>
<evidence type="ECO:0000313" key="3">
    <source>
        <dbReference type="EMBL" id="TVX86765.1"/>
    </source>
</evidence>
<dbReference type="Gene3D" id="3.40.50.450">
    <property type="match status" value="1"/>
</dbReference>
<accession>A0A559IGH1</accession>
<dbReference type="NCBIfam" id="TIGR00730">
    <property type="entry name" value="Rossman fold protein, TIGR00730 family"/>
    <property type="match status" value="1"/>
</dbReference>
<organism evidence="3 4">
    <name type="scientific">Paenibacillus agilis</name>
    <dbReference type="NCBI Taxonomy" id="3020863"/>
    <lineage>
        <taxon>Bacteria</taxon>
        <taxon>Bacillati</taxon>
        <taxon>Bacillota</taxon>
        <taxon>Bacilli</taxon>
        <taxon>Bacillales</taxon>
        <taxon>Paenibacillaceae</taxon>
        <taxon>Paenibacillus</taxon>
    </lineage>
</organism>
<dbReference type="PANTHER" id="PTHR31223:SF70">
    <property type="entry name" value="LOG FAMILY PROTEIN YJL055W"/>
    <property type="match status" value="1"/>
</dbReference>
<dbReference type="GO" id="GO:0009691">
    <property type="term" value="P:cytokinin biosynthetic process"/>
    <property type="evidence" value="ECO:0007669"/>
    <property type="project" value="UniProtKB-UniRule"/>
</dbReference>
<evidence type="ECO:0000313" key="4">
    <source>
        <dbReference type="Proteomes" id="UP000318102"/>
    </source>
</evidence>